<dbReference type="GeneID" id="80535889"/>
<evidence type="ECO:0000313" key="1">
    <source>
        <dbReference type="EMBL" id="QBB68758.1"/>
    </source>
</evidence>
<sequence length="179" mass="19913">MSARFEAAIQEWYSKRSDSLDALDLALPKPKLLQLGPTVLPCFGTHQSHSLNSTKPIINSLVDLSLANLYNLSAFHDQANLAARVEIKHFHTLLEGVSRIEQSLEAVEGKVHRLEQEVGALKSGYLSHQPLTKGQVKALVLEIAKQPKLIEEEALKLTEELRQQIADVRALVERIHSAI</sequence>
<dbReference type="EMBL" id="MH396440">
    <property type="protein sequence ID" value="QBB68758.1"/>
    <property type="molecule type" value="Genomic_DNA"/>
</dbReference>
<organism evidence="1 2">
    <name type="scientific">Epiphyllum badnavirus 1</name>
    <dbReference type="NCBI Taxonomy" id="2518008"/>
    <lineage>
        <taxon>Viruses</taxon>
        <taxon>Riboviria</taxon>
        <taxon>Pararnavirae</taxon>
        <taxon>Artverviricota</taxon>
        <taxon>Revtraviricetes</taxon>
        <taxon>Ortervirales</taxon>
        <taxon>Caulimoviridae</taxon>
        <taxon>Badnavirus</taxon>
        <taxon>Badnavirus maculaepiphylli</taxon>
    </lineage>
</organism>
<proteinExistence type="predicted"/>
<keyword evidence="2" id="KW-1185">Reference proteome</keyword>
<dbReference type="RefSeq" id="YP_010797892.1">
    <property type="nucleotide sequence ID" value="NC_076247.1"/>
</dbReference>
<dbReference type="InterPro" id="IPR010746">
    <property type="entry name" value="CYMV_Orf1"/>
</dbReference>
<dbReference type="Pfam" id="PF07028">
    <property type="entry name" value="DUF1319"/>
    <property type="match status" value="1"/>
</dbReference>
<evidence type="ECO:0000313" key="2">
    <source>
        <dbReference type="Proteomes" id="UP000682018"/>
    </source>
</evidence>
<dbReference type="KEGG" id="vg:80535889"/>
<reference evidence="1 2" key="1">
    <citation type="submission" date="2018-05" db="EMBL/GenBank/DDBJ databases">
        <title>Characterizaton and detection of a new badnavirus in Epiphyllum spp.</title>
        <authorList>
            <person name="Lan P."/>
            <person name="Tian T."/>
            <person name="Li F."/>
            <person name="Li R."/>
        </authorList>
    </citation>
    <scope>NUCLEOTIDE SEQUENCE [LARGE SCALE GENOMIC DNA]</scope>
    <source>
        <strain evidence="1">CA</strain>
    </source>
</reference>
<protein>
    <submittedName>
        <fullName evidence="1">Uncharacterized protein</fullName>
    </submittedName>
</protein>
<accession>A0A411HE67</accession>
<dbReference type="Proteomes" id="UP000682018">
    <property type="component" value="Segment"/>
</dbReference>
<name>A0A411HE67_9VIRU</name>